<dbReference type="PROSITE" id="PS51464">
    <property type="entry name" value="SIS"/>
    <property type="match status" value="1"/>
</dbReference>
<proteinExistence type="predicted"/>
<dbReference type="SUPFAM" id="SSF53697">
    <property type="entry name" value="SIS domain"/>
    <property type="match status" value="1"/>
</dbReference>
<dbReference type="Proteomes" id="UP000184212">
    <property type="component" value="Unassembled WGS sequence"/>
</dbReference>
<organism evidence="2 3">
    <name type="scientific">Chryseolinea serpens</name>
    <dbReference type="NCBI Taxonomy" id="947013"/>
    <lineage>
        <taxon>Bacteria</taxon>
        <taxon>Pseudomonadati</taxon>
        <taxon>Bacteroidota</taxon>
        <taxon>Cytophagia</taxon>
        <taxon>Cytophagales</taxon>
        <taxon>Fulvivirgaceae</taxon>
        <taxon>Chryseolinea</taxon>
    </lineage>
</organism>
<dbReference type="STRING" id="947013.SAMN04488109_6878"/>
<evidence type="ECO:0000259" key="1">
    <source>
        <dbReference type="PROSITE" id="PS51464"/>
    </source>
</evidence>
<keyword evidence="3" id="KW-1185">Reference proteome</keyword>
<dbReference type="EMBL" id="FQWQ01000007">
    <property type="protein sequence ID" value="SHI03305.1"/>
    <property type="molecule type" value="Genomic_DNA"/>
</dbReference>
<dbReference type="InterPro" id="IPR001347">
    <property type="entry name" value="SIS_dom"/>
</dbReference>
<dbReference type="InterPro" id="IPR046348">
    <property type="entry name" value="SIS_dom_sf"/>
</dbReference>
<reference evidence="2 3" key="1">
    <citation type="submission" date="2016-11" db="EMBL/GenBank/DDBJ databases">
        <authorList>
            <person name="Jaros S."/>
            <person name="Januszkiewicz K."/>
            <person name="Wedrychowicz H."/>
        </authorList>
    </citation>
    <scope>NUCLEOTIDE SEQUENCE [LARGE SCALE GENOMIC DNA]</scope>
    <source>
        <strain evidence="2 3">DSM 24574</strain>
    </source>
</reference>
<dbReference type="InterPro" id="IPR050099">
    <property type="entry name" value="SIS_GmhA/DiaA_subfam"/>
</dbReference>
<name>A0A1M5XU07_9BACT</name>
<dbReference type="Pfam" id="PF13580">
    <property type="entry name" value="SIS_2"/>
    <property type="match status" value="1"/>
</dbReference>
<dbReference type="GO" id="GO:0097367">
    <property type="term" value="F:carbohydrate derivative binding"/>
    <property type="evidence" value="ECO:0007669"/>
    <property type="project" value="InterPro"/>
</dbReference>
<dbReference type="OrthoDB" id="9781311at2"/>
<dbReference type="CDD" id="cd05006">
    <property type="entry name" value="SIS_GmhA"/>
    <property type="match status" value="1"/>
</dbReference>
<dbReference type="PANTHER" id="PTHR30390:SF6">
    <property type="entry name" value="DNAA INITIATOR-ASSOCIATING PROTEIN DIAA"/>
    <property type="match status" value="1"/>
</dbReference>
<dbReference type="AlphaFoldDB" id="A0A1M5XU07"/>
<dbReference type="GO" id="GO:0016853">
    <property type="term" value="F:isomerase activity"/>
    <property type="evidence" value="ECO:0007669"/>
    <property type="project" value="UniProtKB-KW"/>
</dbReference>
<accession>A0A1M5XU07</accession>
<evidence type="ECO:0000313" key="2">
    <source>
        <dbReference type="EMBL" id="SHI03305.1"/>
    </source>
</evidence>
<dbReference type="Gene3D" id="3.40.50.10490">
    <property type="entry name" value="Glucose-6-phosphate isomerase like protein, domain 1"/>
    <property type="match status" value="1"/>
</dbReference>
<keyword evidence="2" id="KW-0413">Isomerase</keyword>
<dbReference type="PANTHER" id="PTHR30390">
    <property type="entry name" value="SEDOHEPTULOSE 7-PHOSPHATE ISOMERASE / DNAA INITIATOR-ASSOCIATING FACTOR FOR REPLICATION INITIATION"/>
    <property type="match status" value="1"/>
</dbReference>
<gene>
    <name evidence="2" type="ORF">SAMN04488109_6878</name>
</gene>
<dbReference type="GO" id="GO:1901135">
    <property type="term" value="P:carbohydrate derivative metabolic process"/>
    <property type="evidence" value="ECO:0007669"/>
    <property type="project" value="InterPro"/>
</dbReference>
<evidence type="ECO:0000313" key="3">
    <source>
        <dbReference type="Proteomes" id="UP000184212"/>
    </source>
</evidence>
<dbReference type="RefSeq" id="WP_073143594.1">
    <property type="nucleotide sequence ID" value="NZ_FQWQ01000007.1"/>
</dbReference>
<protein>
    <submittedName>
        <fullName evidence="2">D-sedoheptulose 7-phosphate isomerase</fullName>
    </submittedName>
</protein>
<dbReference type="InterPro" id="IPR035461">
    <property type="entry name" value="GmhA/DiaA"/>
</dbReference>
<feature type="domain" description="SIS" evidence="1">
    <location>
        <begin position="42"/>
        <end position="199"/>
    </location>
</feature>
<sequence>MVTVSASEKSLRIAQLIHEHQQVIENLLRVNQTAIAYLCEEVRGRMEKGAKILLAGNGGSAADCQHIAAEFVGRYKRTRCALPAIALTTDTSIITAIGNDFGFAEIFGRQVSALGCEQDILILISTSGNSENLLRAAAAARQNRMFTAAFLGKDGGALAACVDLPIVVPGTETARIQEAHILIGHILCEYCDDCTAIHS</sequence>